<organism evidence="2 3">
    <name type="scientific">Marinilabilia salmonicolor</name>
    <dbReference type="NCBI Taxonomy" id="989"/>
    <lineage>
        <taxon>Bacteria</taxon>
        <taxon>Pseudomonadati</taxon>
        <taxon>Bacteroidota</taxon>
        <taxon>Bacteroidia</taxon>
        <taxon>Marinilabiliales</taxon>
        <taxon>Marinilabiliaceae</taxon>
        <taxon>Marinilabilia</taxon>
    </lineage>
</organism>
<evidence type="ECO:0000259" key="1">
    <source>
        <dbReference type="Pfam" id="PF00534"/>
    </source>
</evidence>
<dbReference type="GO" id="GO:0016757">
    <property type="term" value="F:glycosyltransferase activity"/>
    <property type="evidence" value="ECO:0007669"/>
    <property type="project" value="InterPro"/>
</dbReference>
<dbReference type="EMBL" id="QPIZ01000038">
    <property type="protein sequence ID" value="RCW27030.1"/>
    <property type="molecule type" value="Genomic_DNA"/>
</dbReference>
<gene>
    <name evidence="2" type="ORF">DFO77_13813</name>
</gene>
<dbReference type="SUPFAM" id="SSF53756">
    <property type="entry name" value="UDP-Glycosyltransferase/glycogen phosphorylase"/>
    <property type="match status" value="1"/>
</dbReference>
<dbReference type="RefSeq" id="WP_114438096.1">
    <property type="nucleotide sequence ID" value="NZ_QPIZ01000038.1"/>
</dbReference>
<proteinExistence type="predicted"/>
<protein>
    <submittedName>
        <fullName evidence="2">Glycosyltransferase involved in cell wall biosynthesis</fullName>
    </submittedName>
</protein>
<keyword evidence="3" id="KW-1185">Reference proteome</keyword>
<sequence>MTNNTLCLHTAQFPYGLSEQFIETEITYLAQAFERVVIIPGAAEGTPRPLPDNVEVCVTDYSCYTTAKGLQQVGSWMRYCLSDVHRSTNKKITLSTLLRAGYQAEVLFYLLKNKNLIDNTLHYTYWFNEQSTLLSILKSKKRINGFISRAHGFDLYEDRNKEGFIPFRKFQLKNVSKLFLISKDGLEYIKSKYPKYQHKYQLSYLGIENNHPLNLSIPDSKEYLLVSCSRVVDIKRVYLIVEALSKITDFQIRWVHFGDGPLINEVKELAKEILPDNIKTEFKGMIPNQAVLQYFQNNFVDCFINTSSSEGLSVSIMEATGYGIPVLATNVGGTNEIVNNSTGILLSEHPEPIEIAQNLQEVFMSFSRNAGFRQKVYNYWNNHFNAEINYQRFTNTLKNL</sequence>
<dbReference type="PANTHER" id="PTHR45947:SF15">
    <property type="entry name" value="TEICHURONIC ACID BIOSYNTHESIS GLYCOSYLTRANSFERASE TUAC-RELATED"/>
    <property type="match status" value="1"/>
</dbReference>
<name>A0A368UJC1_9BACT</name>
<dbReference type="InterPro" id="IPR001296">
    <property type="entry name" value="Glyco_trans_1"/>
</dbReference>
<feature type="domain" description="Glycosyl transferase family 1" evidence="1">
    <location>
        <begin position="219"/>
        <end position="362"/>
    </location>
</feature>
<dbReference type="PANTHER" id="PTHR45947">
    <property type="entry name" value="SULFOQUINOVOSYL TRANSFERASE SQD2"/>
    <property type="match status" value="1"/>
</dbReference>
<dbReference type="Pfam" id="PF00534">
    <property type="entry name" value="Glycos_transf_1"/>
    <property type="match status" value="1"/>
</dbReference>
<comment type="caution">
    <text evidence="2">The sequence shown here is derived from an EMBL/GenBank/DDBJ whole genome shotgun (WGS) entry which is preliminary data.</text>
</comment>
<evidence type="ECO:0000313" key="3">
    <source>
        <dbReference type="Proteomes" id="UP000252733"/>
    </source>
</evidence>
<dbReference type="Gene3D" id="3.40.50.2000">
    <property type="entry name" value="Glycogen Phosphorylase B"/>
    <property type="match status" value="2"/>
</dbReference>
<dbReference type="AlphaFoldDB" id="A0A368UJC1"/>
<reference evidence="2 3" key="1">
    <citation type="submission" date="2018-07" db="EMBL/GenBank/DDBJ databases">
        <title>Freshwater and sediment microbial communities from various areas in North America, analyzing microbe dynamics in response to fracking.</title>
        <authorList>
            <person name="Lamendella R."/>
        </authorList>
    </citation>
    <scope>NUCLEOTIDE SEQUENCE [LARGE SCALE GENOMIC DNA]</scope>
    <source>
        <strain evidence="2 3">160A</strain>
    </source>
</reference>
<evidence type="ECO:0000313" key="2">
    <source>
        <dbReference type="EMBL" id="RCW27030.1"/>
    </source>
</evidence>
<dbReference type="Proteomes" id="UP000252733">
    <property type="component" value="Unassembled WGS sequence"/>
</dbReference>
<keyword evidence="2" id="KW-0808">Transferase</keyword>
<accession>A0A368UJC1</accession>
<dbReference type="InterPro" id="IPR050194">
    <property type="entry name" value="Glycosyltransferase_grp1"/>
</dbReference>